<name>A0A2P2NNN0_RHIMU</name>
<accession>A0A2P2NNN0</accession>
<sequence>MHCCILNGETSATAKSIMHLHFKMIET</sequence>
<protein>
    <submittedName>
        <fullName evidence="1">Uncharacterized protein</fullName>
    </submittedName>
</protein>
<dbReference type="EMBL" id="GGEC01063638">
    <property type="protein sequence ID" value="MBX44122.1"/>
    <property type="molecule type" value="Transcribed_RNA"/>
</dbReference>
<organism evidence="1">
    <name type="scientific">Rhizophora mucronata</name>
    <name type="common">Asiatic mangrove</name>
    <dbReference type="NCBI Taxonomy" id="61149"/>
    <lineage>
        <taxon>Eukaryota</taxon>
        <taxon>Viridiplantae</taxon>
        <taxon>Streptophyta</taxon>
        <taxon>Embryophyta</taxon>
        <taxon>Tracheophyta</taxon>
        <taxon>Spermatophyta</taxon>
        <taxon>Magnoliopsida</taxon>
        <taxon>eudicotyledons</taxon>
        <taxon>Gunneridae</taxon>
        <taxon>Pentapetalae</taxon>
        <taxon>rosids</taxon>
        <taxon>fabids</taxon>
        <taxon>Malpighiales</taxon>
        <taxon>Rhizophoraceae</taxon>
        <taxon>Rhizophora</taxon>
    </lineage>
</organism>
<reference evidence="1" key="1">
    <citation type="submission" date="2018-02" db="EMBL/GenBank/DDBJ databases">
        <title>Rhizophora mucronata_Transcriptome.</title>
        <authorList>
            <person name="Meera S.P."/>
            <person name="Sreeshan A."/>
            <person name="Augustine A."/>
        </authorList>
    </citation>
    <scope>NUCLEOTIDE SEQUENCE</scope>
    <source>
        <tissue evidence="1">Leaf</tissue>
    </source>
</reference>
<proteinExistence type="predicted"/>
<dbReference type="AlphaFoldDB" id="A0A2P2NNN0"/>
<evidence type="ECO:0000313" key="1">
    <source>
        <dbReference type="EMBL" id="MBX44122.1"/>
    </source>
</evidence>